<protein>
    <submittedName>
        <fullName evidence="4">Ureohydrolase</fullName>
        <ecNumber evidence="4">3.5.3.-</ecNumber>
    </submittedName>
</protein>
<name>T1AJX9_9ZZZZ</name>
<evidence type="ECO:0000256" key="2">
    <source>
        <dbReference type="ARBA" id="ARBA00022801"/>
    </source>
</evidence>
<accession>T1AJX9</accession>
<evidence type="ECO:0000256" key="1">
    <source>
        <dbReference type="ARBA" id="ARBA00022723"/>
    </source>
</evidence>
<feature type="non-terminal residue" evidence="4">
    <location>
        <position position="1"/>
    </location>
</feature>
<dbReference type="EC" id="3.5.3.-" evidence="4"/>
<dbReference type="SUPFAM" id="SSF52768">
    <property type="entry name" value="Arginase/deacetylase"/>
    <property type="match status" value="1"/>
</dbReference>
<keyword evidence="1" id="KW-0479">Metal-binding</keyword>
<reference evidence="4" key="2">
    <citation type="journal article" date="2014" name="ISME J.">
        <title>Microbial stratification in low pH oxic and suboxic macroscopic growths along an acid mine drainage.</title>
        <authorList>
            <person name="Mendez-Garcia C."/>
            <person name="Mesa V."/>
            <person name="Sprenger R.R."/>
            <person name="Richter M."/>
            <person name="Diez M.S."/>
            <person name="Solano J."/>
            <person name="Bargiela R."/>
            <person name="Golyshina O.V."/>
            <person name="Manteca A."/>
            <person name="Ramos J.L."/>
            <person name="Gallego J.R."/>
            <person name="Llorente I."/>
            <person name="Martins Dos Santos V.A."/>
            <person name="Jensen O.N."/>
            <person name="Pelaez A.I."/>
            <person name="Sanchez J."/>
            <person name="Ferrer M."/>
        </authorList>
    </citation>
    <scope>NUCLEOTIDE SEQUENCE</scope>
</reference>
<gene>
    <name evidence="4" type="ORF">B1B_08700</name>
</gene>
<evidence type="ECO:0000313" key="4">
    <source>
        <dbReference type="EMBL" id="EQD57622.1"/>
    </source>
</evidence>
<dbReference type="GO" id="GO:0030145">
    <property type="term" value="F:manganese ion binding"/>
    <property type="evidence" value="ECO:0007669"/>
    <property type="project" value="TreeGrafter"/>
</dbReference>
<keyword evidence="3" id="KW-0464">Manganese</keyword>
<reference evidence="4" key="1">
    <citation type="submission" date="2013-08" db="EMBL/GenBank/DDBJ databases">
        <authorList>
            <person name="Mendez C."/>
            <person name="Richter M."/>
            <person name="Ferrer M."/>
            <person name="Sanchez J."/>
        </authorList>
    </citation>
    <scope>NUCLEOTIDE SEQUENCE</scope>
</reference>
<evidence type="ECO:0000256" key="3">
    <source>
        <dbReference type="ARBA" id="ARBA00023211"/>
    </source>
</evidence>
<dbReference type="GO" id="GO:0005829">
    <property type="term" value="C:cytosol"/>
    <property type="evidence" value="ECO:0007669"/>
    <property type="project" value="TreeGrafter"/>
</dbReference>
<sequence length="189" mass="20015">GKGLSVMYSRLGLGVLNCYDAGNISKASTAGFARRQVLDKRVVGCIGGDHSITYDILKGIDSCVDSWSFVYIDAHPDSIGSAGRYYGSVVHDILALENVEPSSSLIIGARAIEREEKAVVEEAGIKFVGMDRIIEEGIVAVSKYARSIITDNVYVSIDLDSVDPAFAPGVGTPVPGGLAAREILYIAST</sequence>
<feature type="non-terminal residue" evidence="4">
    <location>
        <position position="189"/>
    </location>
</feature>
<keyword evidence="2 4" id="KW-0378">Hydrolase</keyword>
<dbReference type="PANTHER" id="PTHR43782">
    <property type="entry name" value="ARGINASE"/>
    <property type="match status" value="1"/>
</dbReference>
<dbReference type="InterPro" id="IPR006035">
    <property type="entry name" value="Ureohydrolase"/>
</dbReference>
<organism evidence="4">
    <name type="scientific">mine drainage metagenome</name>
    <dbReference type="NCBI Taxonomy" id="410659"/>
    <lineage>
        <taxon>unclassified sequences</taxon>
        <taxon>metagenomes</taxon>
        <taxon>ecological metagenomes</taxon>
    </lineage>
</organism>
<comment type="caution">
    <text evidence="4">The sequence shown here is derived from an EMBL/GenBank/DDBJ whole genome shotgun (WGS) entry which is preliminary data.</text>
</comment>
<dbReference type="GO" id="GO:0004053">
    <property type="term" value="F:arginase activity"/>
    <property type="evidence" value="ECO:0007669"/>
    <property type="project" value="TreeGrafter"/>
</dbReference>
<dbReference type="PROSITE" id="PS51409">
    <property type="entry name" value="ARGINASE_2"/>
    <property type="match status" value="1"/>
</dbReference>
<dbReference type="Pfam" id="PF00491">
    <property type="entry name" value="Arginase"/>
    <property type="match status" value="1"/>
</dbReference>
<dbReference type="Gene3D" id="3.40.800.10">
    <property type="entry name" value="Ureohydrolase domain"/>
    <property type="match status" value="1"/>
</dbReference>
<dbReference type="PANTHER" id="PTHR43782:SF3">
    <property type="entry name" value="ARGINASE"/>
    <property type="match status" value="1"/>
</dbReference>
<dbReference type="GO" id="GO:0005634">
    <property type="term" value="C:nucleus"/>
    <property type="evidence" value="ECO:0007669"/>
    <property type="project" value="TreeGrafter"/>
</dbReference>
<dbReference type="InterPro" id="IPR023696">
    <property type="entry name" value="Ureohydrolase_dom_sf"/>
</dbReference>
<dbReference type="AlphaFoldDB" id="T1AJX9"/>
<proteinExistence type="predicted"/>
<dbReference type="InterPro" id="IPR020855">
    <property type="entry name" value="Ureohydrolase_Mn_BS"/>
</dbReference>
<dbReference type="EMBL" id="AUZY01005703">
    <property type="protein sequence ID" value="EQD57622.1"/>
    <property type="molecule type" value="Genomic_DNA"/>
</dbReference>
<dbReference type="PROSITE" id="PS01053">
    <property type="entry name" value="ARGINASE_1"/>
    <property type="match status" value="1"/>
</dbReference>